<dbReference type="PIRSF" id="PIRSF005859">
    <property type="entry name" value="PBR"/>
    <property type="match status" value="1"/>
</dbReference>
<dbReference type="Proteomes" id="UP001461498">
    <property type="component" value="Unassembled WGS sequence"/>
</dbReference>
<dbReference type="EMBL" id="JAPXFL010000009">
    <property type="protein sequence ID" value="KAK9502154.1"/>
    <property type="molecule type" value="Genomic_DNA"/>
</dbReference>
<comment type="similarity">
    <text evidence="2">Belongs to the TspO/BZRP family.</text>
</comment>
<dbReference type="PANTHER" id="PTHR10057:SF0">
    <property type="entry name" value="TRANSLOCATOR PROTEIN"/>
    <property type="match status" value="1"/>
</dbReference>
<dbReference type="GO" id="GO:0005741">
    <property type="term" value="C:mitochondrial outer membrane"/>
    <property type="evidence" value="ECO:0007669"/>
    <property type="project" value="TreeGrafter"/>
</dbReference>
<feature type="transmembrane region" description="Helical" evidence="6">
    <location>
        <begin position="109"/>
        <end position="129"/>
    </location>
</feature>
<feature type="transmembrane region" description="Helical" evidence="6">
    <location>
        <begin position="135"/>
        <end position="157"/>
    </location>
</feature>
<keyword evidence="4 6" id="KW-1133">Transmembrane helix</keyword>
<keyword evidence="3 6" id="KW-0812">Transmembrane</keyword>
<name>A0AAW1CWV4_9HEMI</name>
<dbReference type="InterPro" id="IPR004307">
    <property type="entry name" value="TspO_MBR"/>
</dbReference>
<evidence type="ECO:0000256" key="1">
    <source>
        <dbReference type="ARBA" id="ARBA00004141"/>
    </source>
</evidence>
<gene>
    <name evidence="7" type="ORF">O3M35_012741</name>
</gene>
<dbReference type="FunFam" id="1.20.1260.100:FF:000001">
    <property type="entry name" value="translocator protein 2"/>
    <property type="match status" value="1"/>
</dbReference>
<evidence type="ECO:0008006" key="9">
    <source>
        <dbReference type="Google" id="ProtNLM"/>
    </source>
</evidence>
<evidence type="ECO:0000256" key="4">
    <source>
        <dbReference type="ARBA" id="ARBA00022989"/>
    </source>
</evidence>
<dbReference type="PANTHER" id="PTHR10057">
    <property type="entry name" value="PERIPHERAL-TYPE BENZODIAZEPINE RECEPTOR"/>
    <property type="match status" value="1"/>
</dbReference>
<dbReference type="InterPro" id="IPR038330">
    <property type="entry name" value="TspO/MBR-related_sf"/>
</dbReference>
<keyword evidence="5 6" id="KW-0472">Membrane</keyword>
<comment type="subcellular location">
    <subcellularLocation>
        <location evidence="1">Membrane</location>
        <topology evidence="1">Multi-pass membrane protein</topology>
    </subcellularLocation>
</comment>
<dbReference type="CDD" id="cd15904">
    <property type="entry name" value="TSPO_MBR"/>
    <property type="match status" value="1"/>
</dbReference>
<evidence type="ECO:0000256" key="6">
    <source>
        <dbReference type="SAM" id="Phobius"/>
    </source>
</evidence>
<dbReference type="Pfam" id="PF03073">
    <property type="entry name" value="TspO_MBR"/>
    <property type="match status" value="1"/>
</dbReference>
<evidence type="ECO:0000256" key="5">
    <source>
        <dbReference type="ARBA" id="ARBA00023136"/>
    </source>
</evidence>
<feature type="transmembrane region" description="Helical" evidence="6">
    <location>
        <begin position="82"/>
        <end position="102"/>
    </location>
</feature>
<feature type="transmembrane region" description="Helical" evidence="6">
    <location>
        <begin position="49"/>
        <end position="70"/>
    </location>
</feature>
<dbReference type="Gene3D" id="1.20.1260.100">
    <property type="entry name" value="TspO/MBR protein"/>
    <property type="match status" value="1"/>
</dbReference>
<feature type="transmembrane region" description="Helical" evidence="6">
    <location>
        <begin position="6"/>
        <end position="28"/>
    </location>
</feature>
<proteinExistence type="inferred from homology"/>
<evidence type="ECO:0000313" key="8">
    <source>
        <dbReference type="Proteomes" id="UP001461498"/>
    </source>
</evidence>
<comment type="caution">
    <text evidence="7">The sequence shown here is derived from an EMBL/GenBank/DDBJ whole genome shotgun (WGS) entry which is preliminary data.</text>
</comment>
<reference evidence="7 8" key="1">
    <citation type="submission" date="2022-12" db="EMBL/GenBank/DDBJ databases">
        <title>Chromosome-level genome assembly of true bugs.</title>
        <authorList>
            <person name="Ma L."/>
            <person name="Li H."/>
        </authorList>
    </citation>
    <scope>NUCLEOTIDE SEQUENCE [LARGE SCALE GENOMIC DNA]</scope>
    <source>
        <strain evidence="7">Lab_2022b</strain>
    </source>
</reference>
<evidence type="ECO:0000256" key="3">
    <source>
        <dbReference type="ARBA" id="ARBA00022692"/>
    </source>
</evidence>
<dbReference type="GO" id="GO:0033013">
    <property type="term" value="P:tetrapyrrole metabolic process"/>
    <property type="evidence" value="ECO:0007669"/>
    <property type="project" value="UniProtKB-ARBA"/>
</dbReference>
<evidence type="ECO:0000313" key="7">
    <source>
        <dbReference type="EMBL" id="KAK9502154.1"/>
    </source>
</evidence>
<organism evidence="7 8">
    <name type="scientific">Rhynocoris fuscipes</name>
    <dbReference type="NCBI Taxonomy" id="488301"/>
    <lineage>
        <taxon>Eukaryota</taxon>
        <taxon>Metazoa</taxon>
        <taxon>Ecdysozoa</taxon>
        <taxon>Arthropoda</taxon>
        <taxon>Hexapoda</taxon>
        <taxon>Insecta</taxon>
        <taxon>Pterygota</taxon>
        <taxon>Neoptera</taxon>
        <taxon>Paraneoptera</taxon>
        <taxon>Hemiptera</taxon>
        <taxon>Heteroptera</taxon>
        <taxon>Panheteroptera</taxon>
        <taxon>Cimicomorpha</taxon>
        <taxon>Reduviidae</taxon>
        <taxon>Harpactorinae</taxon>
        <taxon>Harpactorini</taxon>
        <taxon>Rhynocoris</taxon>
    </lineage>
</organism>
<evidence type="ECO:0000256" key="2">
    <source>
        <dbReference type="ARBA" id="ARBA00007524"/>
    </source>
</evidence>
<keyword evidence="8" id="KW-1185">Reference proteome</keyword>
<protein>
    <recommendedName>
        <fullName evidence="9">Translocator protein</fullName>
    </recommendedName>
</protein>
<accession>A0AAW1CWV4</accession>
<dbReference type="AlphaFoldDB" id="A0AAW1CWV4"/>
<sequence>MPDGLTVAKIAGATILPNIGGFLGSIAVRSNYDNWYMTLNKPTWTPPKWAFAPVWTSLYCGMGYASYLVWQSGDGFNGKAALPLGLYAAQLALNWAWTPIFFSSHSLKWSLVDIGLLTATAGCCAVAFYEVNETAGLLMIPYLAWLGVATSLNYYIYKHNDEKKDS</sequence>